<feature type="transmembrane region" description="Helical" evidence="12">
    <location>
        <begin position="199"/>
        <end position="218"/>
    </location>
</feature>
<dbReference type="AlphaFoldDB" id="A0A2P1VQQ3"/>
<comment type="similarity">
    <text evidence="3 12">Belongs to the MlaE permease family.</text>
</comment>
<gene>
    <name evidence="13" type="primary">mlaE</name>
    <name evidence="13" type="ORF">J2R62_07135</name>
</gene>
<protein>
    <recommendedName>
        <fullName evidence="5">Intermembrane phospholipid transport system permease protein MlaE</fullName>
    </recommendedName>
</protein>
<comment type="function">
    <text evidence="1">Part of the ABC transporter complex MlaFEDB, which is involved in a phospholipid transport pathway that maintains lipid asymmetry in the outer membrane by retrograde trafficking of phospholipids from the outer membrane to the inner membrane. Probably responsible for the translocation of the substrate across the membrane.</text>
</comment>
<organism evidence="13 14">
    <name type="scientific">Plesiomonas shigelloides</name>
    <name type="common">Aeromonas shigelloides</name>
    <dbReference type="NCBI Taxonomy" id="703"/>
    <lineage>
        <taxon>Bacteria</taxon>
        <taxon>Pseudomonadati</taxon>
        <taxon>Pseudomonadota</taxon>
        <taxon>Gammaproteobacteria</taxon>
        <taxon>Enterobacterales</taxon>
        <taxon>Enterobacteriaceae</taxon>
        <taxon>Plesiomonas</taxon>
    </lineage>
</organism>
<evidence type="ECO:0000256" key="8">
    <source>
        <dbReference type="ARBA" id="ARBA00022519"/>
    </source>
</evidence>
<keyword evidence="9 12" id="KW-0812">Transmembrane</keyword>
<evidence type="ECO:0000256" key="5">
    <source>
        <dbReference type="ARBA" id="ARBA00020857"/>
    </source>
</evidence>
<dbReference type="NCBIfam" id="TIGR00056">
    <property type="entry name" value="MlaE family lipid ABC transporter permease subunit"/>
    <property type="match status" value="1"/>
</dbReference>
<proteinExistence type="inferred from homology"/>
<evidence type="ECO:0000256" key="3">
    <source>
        <dbReference type="ARBA" id="ARBA00007556"/>
    </source>
</evidence>
<evidence type="ECO:0000313" key="13">
    <source>
        <dbReference type="EMBL" id="MBO1107995.1"/>
    </source>
</evidence>
<comment type="subunit">
    <text evidence="4">The complex is composed of two ATP-binding proteins (MlaF), two transmembrane proteins (MlaE), two cytoplasmic solute-binding proteins (MlaB) and six periplasmic solute-binding proteins (MlaD).</text>
</comment>
<evidence type="ECO:0000256" key="10">
    <source>
        <dbReference type="ARBA" id="ARBA00022989"/>
    </source>
</evidence>
<name>A0A2P1VQQ3_PLESH</name>
<evidence type="ECO:0000313" key="14">
    <source>
        <dbReference type="Proteomes" id="UP000664658"/>
    </source>
</evidence>
<feature type="transmembrane region" description="Helical" evidence="12">
    <location>
        <begin position="12"/>
        <end position="32"/>
    </location>
</feature>
<accession>A0A2P1VQQ3</accession>
<dbReference type="RefSeq" id="WP_010862652.1">
    <property type="nucleotide sequence ID" value="NZ_CP027852.1"/>
</dbReference>
<dbReference type="InterPro" id="IPR030802">
    <property type="entry name" value="Permease_MalE"/>
</dbReference>
<keyword evidence="10 12" id="KW-1133">Transmembrane helix</keyword>
<reference evidence="13" key="1">
    <citation type="submission" date="2021-03" db="EMBL/GenBank/DDBJ databases">
        <title>Plesiomonas shigelloides zfcc0051, isolated from zebrafish feces.</title>
        <authorList>
            <person name="Vanderhoek Z."/>
            <person name="Gaulke C."/>
        </authorList>
    </citation>
    <scope>NUCLEOTIDE SEQUENCE</scope>
    <source>
        <strain evidence="13">Zfcc0051</strain>
    </source>
</reference>
<dbReference type="PANTHER" id="PTHR30188">
    <property type="entry name" value="ABC TRANSPORTER PERMEASE PROTEIN-RELATED"/>
    <property type="match status" value="1"/>
</dbReference>
<dbReference type="Pfam" id="PF02405">
    <property type="entry name" value="MlaE"/>
    <property type="match status" value="1"/>
</dbReference>
<evidence type="ECO:0000256" key="6">
    <source>
        <dbReference type="ARBA" id="ARBA00022448"/>
    </source>
</evidence>
<evidence type="ECO:0000256" key="9">
    <source>
        <dbReference type="ARBA" id="ARBA00022692"/>
    </source>
</evidence>
<keyword evidence="7" id="KW-1003">Cell membrane</keyword>
<sequence>MVLDSLAALGRRGMHVCGAFGRAGLMLFGALVGRPQPAKQFPLLLRQLYSVGVQSLLIIIVSGLFIGMVLALQGYIILVDFGAETSLGQMVALSLFRELGPVVTALLFAGRAGSALTAEIGLMKATEQLSSLEMMAVDPLRRVIAPRFWAGVISMPILSMIFVAVGIWGGGVVGVDWKGIDHGSFWAVMQSSVSWSYDLLNGLLKSVVFAITVTWIALFNGYDAVPTSEGISQATTRTVVHASLAVLALDFVLTALMFGN</sequence>
<feature type="transmembrane region" description="Helical" evidence="12">
    <location>
        <begin position="144"/>
        <end position="168"/>
    </location>
</feature>
<evidence type="ECO:0000256" key="1">
    <source>
        <dbReference type="ARBA" id="ARBA00002460"/>
    </source>
</evidence>
<dbReference type="InterPro" id="IPR003453">
    <property type="entry name" value="ABC_MlaE_roteobac"/>
</dbReference>
<dbReference type="InterPro" id="IPR053408">
    <property type="entry name" value="MlaE_Permease"/>
</dbReference>
<evidence type="ECO:0000256" key="2">
    <source>
        <dbReference type="ARBA" id="ARBA00004429"/>
    </source>
</evidence>
<feature type="transmembrane region" description="Helical" evidence="12">
    <location>
        <begin position="53"/>
        <end position="79"/>
    </location>
</feature>
<dbReference type="EMBL" id="JAFNAA010000006">
    <property type="protein sequence ID" value="MBO1107995.1"/>
    <property type="molecule type" value="Genomic_DNA"/>
</dbReference>
<evidence type="ECO:0000256" key="11">
    <source>
        <dbReference type="ARBA" id="ARBA00023136"/>
    </source>
</evidence>
<dbReference type="GO" id="GO:0043190">
    <property type="term" value="C:ATP-binding cassette (ABC) transporter complex"/>
    <property type="evidence" value="ECO:0007669"/>
    <property type="project" value="InterPro"/>
</dbReference>
<dbReference type="NCBIfam" id="NF033619">
    <property type="entry name" value="perm_MlaE_1"/>
    <property type="match status" value="1"/>
</dbReference>
<keyword evidence="8 12" id="KW-0997">Cell inner membrane</keyword>
<comment type="subcellular location">
    <subcellularLocation>
        <location evidence="2 12">Cell inner membrane</location>
        <topology evidence="2 12">Multi-pass membrane protein</topology>
    </subcellularLocation>
</comment>
<dbReference type="Proteomes" id="UP000664658">
    <property type="component" value="Unassembled WGS sequence"/>
</dbReference>
<dbReference type="GO" id="GO:0005548">
    <property type="term" value="F:phospholipid transporter activity"/>
    <property type="evidence" value="ECO:0007669"/>
    <property type="project" value="TreeGrafter"/>
</dbReference>
<evidence type="ECO:0000256" key="7">
    <source>
        <dbReference type="ARBA" id="ARBA00022475"/>
    </source>
</evidence>
<evidence type="ECO:0000256" key="12">
    <source>
        <dbReference type="RuleBase" id="RU362044"/>
    </source>
</evidence>
<feature type="transmembrane region" description="Helical" evidence="12">
    <location>
        <begin position="239"/>
        <end position="258"/>
    </location>
</feature>
<evidence type="ECO:0000256" key="4">
    <source>
        <dbReference type="ARBA" id="ARBA00011380"/>
    </source>
</evidence>
<dbReference type="PANTHER" id="PTHR30188:SF4">
    <property type="entry name" value="PROTEIN TRIGALACTOSYLDIACYLGLYCEROL 1, CHLOROPLASTIC"/>
    <property type="match status" value="1"/>
</dbReference>
<keyword evidence="6" id="KW-0813">Transport</keyword>
<keyword evidence="11 12" id="KW-0472">Membrane</keyword>
<comment type="caution">
    <text evidence="13">The sequence shown here is derived from an EMBL/GenBank/DDBJ whole genome shotgun (WGS) entry which is preliminary data.</text>
</comment>